<sequence>MKLHPAILPIEYVYEVDVELNFTDFETLEYLKLLLHSNTFVELSSPSTYVSYTSDVTTVCSQNGTNFQCRCEEQYAWSNTSCNTYGACDWILEDWILGDTCHCINSIPTNGQYCQPKTVPPILYEYQIFIEVITPDADKLRNTLNNTPFPIQISTQLNITEANITTVCSQNDTEIQCQCEDDHLWPCDTCATYGTCDGDTTGTCGCITAFPDDGQYCQSVHHQIKLRCGFALLQTFLFVAPDRLHPLSCSNNLSITNNYTYYEHYNTHNINNHSNIFNANCYTNNYCYKYHNSSNHNINNYSNK</sequence>
<evidence type="ECO:0000259" key="1">
    <source>
        <dbReference type="Pfam" id="PF25387"/>
    </source>
</evidence>
<dbReference type="PANTHER" id="PTHR45813:SF4">
    <property type="entry name" value="ADHESION G PROTEIN-COUPLED RECEPTOR F5"/>
    <property type="match status" value="1"/>
</dbReference>
<comment type="caution">
    <text evidence="2">The sequence shown here is derived from an EMBL/GenBank/DDBJ whole genome shotgun (WGS) entry which is preliminary data.</text>
</comment>
<dbReference type="GO" id="GO:0004930">
    <property type="term" value="F:G protein-coupled receptor activity"/>
    <property type="evidence" value="ECO:0007669"/>
    <property type="project" value="TreeGrafter"/>
</dbReference>
<dbReference type="InterPro" id="IPR057400">
    <property type="entry name" value="ADGRF3/5_N"/>
</dbReference>
<protein>
    <submittedName>
        <fullName evidence="2">Adhesion G protein-coupled receptor F5</fullName>
    </submittedName>
</protein>
<organism evidence="2 3">
    <name type="scientific">Liparis tanakae</name>
    <name type="common">Tanaka's snailfish</name>
    <dbReference type="NCBI Taxonomy" id="230148"/>
    <lineage>
        <taxon>Eukaryota</taxon>
        <taxon>Metazoa</taxon>
        <taxon>Chordata</taxon>
        <taxon>Craniata</taxon>
        <taxon>Vertebrata</taxon>
        <taxon>Euteleostomi</taxon>
        <taxon>Actinopterygii</taxon>
        <taxon>Neopterygii</taxon>
        <taxon>Teleostei</taxon>
        <taxon>Neoteleostei</taxon>
        <taxon>Acanthomorphata</taxon>
        <taxon>Eupercaria</taxon>
        <taxon>Perciformes</taxon>
        <taxon>Cottioidei</taxon>
        <taxon>Cottales</taxon>
        <taxon>Liparidae</taxon>
        <taxon>Liparis</taxon>
    </lineage>
</organism>
<dbReference type="InterPro" id="IPR051587">
    <property type="entry name" value="Adhesion_GPCR"/>
</dbReference>
<dbReference type="Pfam" id="PF25387">
    <property type="entry name" value="ADGRF3_N"/>
    <property type="match status" value="2"/>
</dbReference>
<evidence type="ECO:0000313" key="3">
    <source>
        <dbReference type="Proteomes" id="UP000314294"/>
    </source>
</evidence>
<evidence type="ECO:0000313" key="2">
    <source>
        <dbReference type="EMBL" id="TNN84999.1"/>
    </source>
</evidence>
<keyword evidence="3" id="KW-1185">Reference proteome</keyword>
<dbReference type="OrthoDB" id="10045365at2759"/>
<proteinExistence type="predicted"/>
<keyword evidence="2" id="KW-0675">Receptor</keyword>
<feature type="domain" description="ADGRF3/5-like N-terminal" evidence="1">
    <location>
        <begin position="57"/>
        <end position="117"/>
    </location>
</feature>
<feature type="domain" description="ADGRF3/5-like N-terminal" evidence="1">
    <location>
        <begin position="165"/>
        <end position="220"/>
    </location>
</feature>
<dbReference type="EMBL" id="SRLO01000023">
    <property type="protein sequence ID" value="TNN84999.1"/>
    <property type="molecule type" value="Genomic_DNA"/>
</dbReference>
<reference evidence="2 3" key="1">
    <citation type="submission" date="2019-03" db="EMBL/GenBank/DDBJ databases">
        <title>First draft genome of Liparis tanakae, snailfish: a comprehensive survey of snailfish specific genes.</title>
        <authorList>
            <person name="Kim W."/>
            <person name="Song I."/>
            <person name="Jeong J.-H."/>
            <person name="Kim D."/>
            <person name="Kim S."/>
            <person name="Ryu S."/>
            <person name="Song J.Y."/>
            <person name="Lee S.K."/>
        </authorList>
    </citation>
    <scope>NUCLEOTIDE SEQUENCE [LARGE SCALE GENOMIC DNA]</scope>
    <source>
        <tissue evidence="2">Muscle</tissue>
    </source>
</reference>
<name>A0A4Z2J451_9TELE</name>
<dbReference type="AlphaFoldDB" id="A0A4Z2J451"/>
<dbReference type="GO" id="GO:0007189">
    <property type="term" value="P:adenylate cyclase-activating G protein-coupled receptor signaling pathway"/>
    <property type="evidence" value="ECO:0007669"/>
    <property type="project" value="TreeGrafter"/>
</dbReference>
<dbReference type="PANTHER" id="PTHR45813">
    <property type="entry name" value="IG-LIKE DOMAIN-CONTAINING PROTEIN"/>
    <property type="match status" value="1"/>
</dbReference>
<gene>
    <name evidence="2" type="primary">Adgrf5_0</name>
    <name evidence="2" type="ORF">EYF80_004653</name>
</gene>
<dbReference type="Proteomes" id="UP000314294">
    <property type="component" value="Unassembled WGS sequence"/>
</dbReference>
<accession>A0A4Z2J451</accession>